<dbReference type="Ensembl" id="ENSCSET00000001602.1">
    <property type="protein sequence ID" value="ENSCSEP00000001572.1"/>
    <property type="gene ID" value="ENSCSEG00000001066.1"/>
</dbReference>
<sequence length="436" mass="50414">MSREKSLESTLQTLQCHFTWDLDVSRSKLLRIRDKLLDIGTEEGYNWLGHIYNLQGFIHFQLGFTKDARMFFGRSTEAFRQIRNTVSDEGPWLLVNLANLAWLSYLQGEAAQTQACLSKMEVLVKDYPSPSPGDLHPEIYAEKGWTMMKFSREHKLLAADCFQRAVRVLPDLVDWQSSYVLALVQAFKHSNKHFKADILDKMKICKDHDPTNLYLAAVFLEERASRSQNVEEEARALARKVLTKPVSSYSGIQPLLRLYSMYVSMDEAIDLAEGALERHPGERYLKRCAASCYRRRILLHRNSPADQSMVDRGISLYKEVISLYPESSFKRKISLANIYAQSSHSSAAAENIFEELLQSELEPKEAQVLYNNYAKHLHVIQKKTHRSIEYHMRAAAIPVQSFYRVNSVGILERIRDRNRNRMCGEIAEFLLHLRLY</sequence>
<dbReference type="AlphaFoldDB" id="A0A3P8UGQ1"/>
<dbReference type="Proteomes" id="UP000265120">
    <property type="component" value="Chromosome 2"/>
</dbReference>
<dbReference type="FunFam" id="1.25.40.10:FF:000026">
    <property type="entry name" value="Interferon-induced protein with tetratricopeptide repeats 5"/>
    <property type="match status" value="1"/>
</dbReference>
<organism evidence="4 5">
    <name type="scientific">Cynoglossus semilaevis</name>
    <name type="common">Tongue sole</name>
    <dbReference type="NCBI Taxonomy" id="244447"/>
    <lineage>
        <taxon>Eukaryota</taxon>
        <taxon>Metazoa</taxon>
        <taxon>Chordata</taxon>
        <taxon>Craniata</taxon>
        <taxon>Vertebrata</taxon>
        <taxon>Euteleostomi</taxon>
        <taxon>Actinopterygii</taxon>
        <taxon>Neopterygii</taxon>
        <taxon>Teleostei</taxon>
        <taxon>Neoteleostei</taxon>
        <taxon>Acanthomorphata</taxon>
        <taxon>Carangaria</taxon>
        <taxon>Pleuronectiformes</taxon>
        <taxon>Pleuronectoidei</taxon>
        <taxon>Cynoglossidae</taxon>
        <taxon>Cynoglossinae</taxon>
        <taxon>Cynoglossus</taxon>
    </lineage>
</organism>
<dbReference type="GO" id="GO:0005829">
    <property type="term" value="C:cytosol"/>
    <property type="evidence" value="ECO:0007669"/>
    <property type="project" value="TreeGrafter"/>
</dbReference>
<reference evidence="4 5" key="1">
    <citation type="journal article" date="2014" name="Nat. Genet.">
        <title>Whole-genome sequence of a flatfish provides insights into ZW sex chromosome evolution and adaptation to a benthic lifestyle.</title>
        <authorList>
            <person name="Chen S."/>
            <person name="Zhang G."/>
            <person name="Shao C."/>
            <person name="Huang Q."/>
            <person name="Liu G."/>
            <person name="Zhang P."/>
            <person name="Song W."/>
            <person name="An N."/>
            <person name="Chalopin D."/>
            <person name="Volff J.N."/>
            <person name="Hong Y."/>
            <person name="Li Q."/>
            <person name="Sha Z."/>
            <person name="Zhou H."/>
            <person name="Xie M."/>
            <person name="Yu Q."/>
            <person name="Liu Y."/>
            <person name="Xiang H."/>
            <person name="Wang N."/>
            <person name="Wu K."/>
            <person name="Yang C."/>
            <person name="Zhou Q."/>
            <person name="Liao X."/>
            <person name="Yang L."/>
            <person name="Hu Q."/>
            <person name="Zhang J."/>
            <person name="Meng L."/>
            <person name="Jin L."/>
            <person name="Tian Y."/>
            <person name="Lian J."/>
            <person name="Yang J."/>
            <person name="Miao G."/>
            <person name="Liu S."/>
            <person name="Liang Z."/>
            <person name="Yan F."/>
            <person name="Li Y."/>
            <person name="Sun B."/>
            <person name="Zhang H."/>
            <person name="Zhang J."/>
            <person name="Zhu Y."/>
            <person name="Du M."/>
            <person name="Zhao Y."/>
            <person name="Schartl M."/>
            <person name="Tang Q."/>
            <person name="Wang J."/>
        </authorList>
    </citation>
    <scope>NUCLEOTIDE SEQUENCE</scope>
</reference>
<proteinExistence type="inferred from homology"/>
<accession>A0A3P8UGQ1</accession>
<reference evidence="4" key="2">
    <citation type="submission" date="2025-08" db="UniProtKB">
        <authorList>
            <consortium name="Ensembl"/>
        </authorList>
    </citation>
    <scope>IDENTIFICATION</scope>
</reference>
<dbReference type="GeneTree" id="ENSGT00950000182946"/>
<dbReference type="GeneID" id="103399092"/>
<dbReference type="GO" id="GO:0051607">
    <property type="term" value="P:defense response to virus"/>
    <property type="evidence" value="ECO:0007669"/>
    <property type="project" value="TreeGrafter"/>
</dbReference>
<dbReference type="FunCoup" id="A0A3P8UGQ1">
    <property type="interactions" value="1"/>
</dbReference>
<dbReference type="OrthoDB" id="10043504at2759"/>
<dbReference type="InterPro" id="IPR011990">
    <property type="entry name" value="TPR-like_helical_dom_sf"/>
</dbReference>
<evidence type="ECO:0000256" key="3">
    <source>
        <dbReference type="ARBA" id="ARBA00038336"/>
    </source>
</evidence>
<name>A0A3P8UGQ1_CYNSE</name>
<evidence type="ECO:0000256" key="1">
    <source>
        <dbReference type="ARBA" id="ARBA00022737"/>
    </source>
</evidence>
<dbReference type="PANTHER" id="PTHR10271">
    <property type="entry name" value="INTERFERON-INDUCED PROTEIN WITH TETRATRICOPEPTIDE REPEATS"/>
    <property type="match status" value="1"/>
</dbReference>
<dbReference type="KEGG" id="csem:103399092"/>
<keyword evidence="2" id="KW-0802">TPR repeat</keyword>
<dbReference type="PANTHER" id="PTHR10271:SF14">
    <property type="entry name" value="INTERFERON-INDUCED PROTEIN WITH TETRATRICOPEPTIDE REPEATS-RELATED"/>
    <property type="match status" value="1"/>
</dbReference>
<dbReference type="OMA" id="AAICYKR"/>
<evidence type="ECO:0000313" key="5">
    <source>
        <dbReference type="Proteomes" id="UP000265120"/>
    </source>
</evidence>
<evidence type="ECO:0000313" key="4">
    <source>
        <dbReference type="Ensembl" id="ENSCSEP00000001572.1"/>
    </source>
</evidence>
<keyword evidence="1" id="KW-0677">Repeat</keyword>
<dbReference type="InParanoid" id="A0A3P8UGQ1"/>
<dbReference type="SUPFAM" id="SSF48452">
    <property type="entry name" value="TPR-like"/>
    <property type="match status" value="1"/>
</dbReference>
<evidence type="ECO:0000256" key="2">
    <source>
        <dbReference type="ARBA" id="ARBA00022803"/>
    </source>
</evidence>
<keyword evidence="5" id="KW-1185">Reference proteome</keyword>
<protein>
    <submittedName>
        <fullName evidence="4">Interferon-induced protein with tetratricopeptide repeats 1B-like</fullName>
    </submittedName>
</protein>
<dbReference type="Gene3D" id="1.25.40.10">
    <property type="entry name" value="Tetratricopeptide repeat domain"/>
    <property type="match status" value="3"/>
</dbReference>
<dbReference type="RefSeq" id="XP_008336062.1">
    <property type="nucleotide sequence ID" value="XM_008337840.2"/>
</dbReference>
<comment type="similarity">
    <text evidence="3">Belongs to the IFIT family.</text>
</comment>
<reference evidence="4" key="3">
    <citation type="submission" date="2025-09" db="UniProtKB">
        <authorList>
            <consortium name="Ensembl"/>
        </authorList>
    </citation>
    <scope>IDENTIFICATION</scope>
</reference>
<dbReference type="STRING" id="244447.ENSCSEP00000001572"/>